<feature type="transmembrane region" description="Helical" evidence="3">
    <location>
        <begin position="313"/>
        <end position="332"/>
    </location>
</feature>
<dbReference type="GO" id="GO:0009847">
    <property type="term" value="P:spore germination"/>
    <property type="evidence" value="ECO:0007669"/>
    <property type="project" value="InterPro"/>
</dbReference>
<feature type="transmembrane region" description="Helical" evidence="3">
    <location>
        <begin position="344"/>
        <end position="365"/>
    </location>
</feature>
<dbReference type="PIRSF" id="PIRSF005690">
    <property type="entry name" value="GerBA"/>
    <property type="match status" value="1"/>
</dbReference>
<keyword evidence="3" id="KW-1133">Transmembrane helix</keyword>
<evidence type="ECO:0000256" key="2">
    <source>
        <dbReference type="ARBA" id="ARBA00023136"/>
    </source>
</evidence>
<evidence type="ECO:0000256" key="3">
    <source>
        <dbReference type="SAM" id="Phobius"/>
    </source>
</evidence>
<feature type="transmembrane region" description="Helical" evidence="3">
    <location>
        <begin position="403"/>
        <end position="424"/>
    </location>
</feature>
<name>A0A9D9I1B9_9FIRM</name>
<comment type="caution">
    <text evidence="4">The sequence shown here is derived from an EMBL/GenBank/DDBJ whole genome shotgun (WGS) entry which is preliminary data.</text>
</comment>
<sequence length="522" mass="59097">MDQWHNREHKITASFSNKISDMKEILKDLFQDCDDVIQKEFVRKGEPEKNILLCYIDGLSNRSLLEESIIRPFLREEEEYHIEEKYHVEAECTKEKEEEWILELLHRILETADVKQSHNMDEILNGILSGDAALFANGCETALIISSKGFPVRGISEPESEVVLRGSKDSFNENLRTNTALIRRRIKDTRLKVKQKQVGYRSRTNIALLYIDDLVEPGVVDRLEAQIDEIVVDGIFDNGMLEHLLEKKPFSPFPQYQHTERPDKASSGIMEGRVAVVVDNSPGVLLLPVTIHCFFQASDDYYNRFYVSSFERCLRYLAAFIAIGVPGLYIALFNFHTEVLPTSLVLSFASARLGVPFPVVIELLLMELSFEMLREAGVRMPGQMGNTIGVVGGLIVGQAAVEAGLVSTIAVIVVSLTAIASFSIPNESFTSTFRLLKFVIMGMCALWGIYGFFIGLLGVFIHLCSLNSYGIPYLMPSVSSSVMDSNTQKDYIMKWPIRSMVKRPIFTRRDARIRMRNQGRKK</sequence>
<dbReference type="Proteomes" id="UP000823618">
    <property type="component" value="Unassembled WGS sequence"/>
</dbReference>
<proteinExistence type="inferred from homology"/>
<protein>
    <submittedName>
        <fullName evidence="4">Spore germination protein</fullName>
    </submittedName>
</protein>
<accession>A0A9D9I1B9</accession>
<feature type="transmembrane region" description="Helical" evidence="3">
    <location>
        <begin position="436"/>
        <end position="463"/>
    </location>
</feature>
<dbReference type="Pfam" id="PF03323">
    <property type="entry name" value="GerA"/>
    <property type="match status" value="1"/>
</dbReference>
<dbReference type="GO" id="GO:0016020">
    <property type="term" value="C:membrane"/>
    <property type="evidence" value="ECO:0007669"/>
    <property type="project" value="InterPro"/>
</dbReference>
<dbReference type="PANTHER" id="PTHR22550:SF5">
    <property type="entry name" value="LEUCINE ZIPPER PROTEIN 4"/>
    <property type="match status" value="1"/>
</dbReference>
<evidence type="ECO:0000313" key="5">
    <source>
        <dbReference type="Proteomes" id="UP000823618"/>
    </source>
</evidence>
<gene>
    <name evidence="4" type="ORF">IAC13_09565</name>
</gene>
<dbReference type="InterPro" id="IPR050768">
    <property type="entry name" value="UPF0353/GerABKA_families"/>
</dbReference>
<keyword evidence="3" id="KW-0812">Transmembrane</keyword>
<dbReference type="InterPro" id="IPR004995">
    <property type="entry name" value="Spore_Ger"/>
</dbReference>
<comment type="similarity">
    <text evidence="1">Belongs to the GerABKA family.</text>
</comment>
<dbReference type="AlphaFoldDB" id="A0A9D9I1B9"/>
<reference evidence="4" key="1">
    <citation type="submission" date="2020-10" db="EMBL/GenBank/DDBJ databases">
        <authorList>
            <person name="Gilroy R."/>
        </authorList>
    </citation>
    <scope>NUCLEOTIDE SEQUENCE</scope>
    <source>
        <strain evidence="4">E3-2379</strain>
    </source>
</reference>
<reference evidence="4" key="2">
    <citation type="journal article" date="2021" name="PeerJ">
        <title>Extensive microbial diversity within the chicken gut microbiome revealed by metagenomics and culture.</title>
        <authorList>
            <person name="Gilroy R."/>
            <person name="Ravi A."/>
            <person name="Getino M."/>
            <person name="Pursley I."/>
            <person name="Horton D.L."/>
            <person name="Alikhan N.F."/>
            <person name="Baker D."/>
            <person name="Gharbi K."/>
            <person name="Hall N."/>
            <person name="Watson M."/>
            <person name="Adriaenssens E.M."/>
            <person name="Foster-Nyarko E."/>
            <person name="Jarju S."/>
            <person name="Secka A."/>
            <person name="Antonio M."/>
            <person name="Oren A."/>
            <person name="Chaudhuri R.R."/>
            <person name="La Ragione R."/>
            <person name="Hildebrand F."/>
            <person name="Pallen M.J."/>
        </authorList>
    </citation>
    <scope>NUCLEOTIDE SEQUENCE</scope>
    <source>
        <strain evidence="4">E3-2379</strain>
    </source>
</reference>
<dbReference type="EMBL" id="JADIML010000274">
    <property type="protein sequence ID" value="MBO8464166.1"/>
    <property type="molecule type" value="Genomic_DNA"/>
</dbReference>
<organism evidence="4 5">
    <name type="scientific">Candidatus Scybalomonas excrementavium</name>
    <dbReference type="NCBI Taxonomy" id="2840943"/>
    <lineage>
        <taxon>Bacteria</taxon>
        <taxon>Bacillati</taxon>
        <taxon>Bacillota</taxon>
        <taxon>Clostridia</taxon>
        <taxon>Lachnospirales</taxon>
        <taxon>Lachnospiraceae</taxon>
        <taxon>Lachnospiraceae incertae sedis</taxon>
        <taxon>Candidatus Scybalomonas</taxon>
    </lineage>
</organism>
<evidence type="ECO:0000313" key="4">
    <source>
        <dbReference type="EMBL" id="MBO8464166.1"/>
    </source>
</evidence>
<evidence type="ECO:0000256" key="1">
    <source>
        <dbReference type="ARBA" id="ARBA00005278"/>
    </source>
</evidence>
<keyword evidence="2 3" id="KW-0472">Membrane</keyword>
<dbReference type="PANTHER" id="PTHR22550">
    <property type="entry name" value="SPORE GERMINATION PROTEIN"/>
    <property type="match status" value="1"/>
</dbReference>